<feature type="compositionally biased region" description="Basic and acidic residues" evidence="1">
    <location>
        <begin position="132"/>
        <end position="146"/>
    </location>
</feature>
<sequence>MLLLGLGLGTAFRPAMSLATMEVRSEDAASAQGGQHHRVDVVVQVRCVDLDPVHDEPRRASCVAGTAPPRRPDRPRHARSPGPVSPRASALRGRRSRHAMRWPVPRRDRPHERKFDRGPGLIVGRPLAVNILERKQSRTRNMERHRTAAPKNPDPGSNYNFSPPED</sequence>
<evidence type="ECO:0000313" key="2">
    <source>
        <dbReference type="EMBL" id="RMI30541.1"/>
    </source>
</evidence>
<name>A0A3M2KZ31_9NOCA</name>
<proteinExistence type="predicted"/>
<feature type="compositionally biased region" description="Basic and acidic residues" evidence="1">
    <location>
        <begin position="105"/>
        <end position="117"/>
    </location>
</feature>
<organism evidence="2 3">
    <name type="scientific">Nocardia stercoris</name>
    <dbReference type="NCBI Taxonomy" id="2483361"/>
    <lineage>
        <taxon>Bacteria</taxon>
        <taxon>Bacillati</taxon>
        <taxon>Actinomycetota</taxon>
        <taxon>Actinomycetes</taxon>
        <taxon>Mycobacteriales</taxon>
        <taxon>Nocardiaceae</taxon>
        <taxon>Nocardia</taxon>
    </lineage>
</organism>
<feature type="region of interest" description="Disordered" evidence="1">
    <location>
        <begin position="58"/>
        <end position="166"/>
    </location>
</feature>
<dbReference type="AlphaFoldDB" id="A0A3M2KZ31"/>
<dbReference type="EMBL" id="RFFH01000009">
    <property type="protein sequence ID" value="RMI30541.1"/>
    <property type="molecule type" value="Genomic_DNA"/>
</dbReference>
<evidence type="ECO:0000256" key="1">
    <source>
        <dbReference type="SAM" id="MobiDB-lite"/>
    </source>
</evidence>
<accession>A0A3M2KZ31</accession>
<keyword evidence="3" id="KW-1185">Reference proteome</keyword>
<protein>
    <submittedName>
        <fullName evidence="2">Uncharacterized protein</fullName>
    </submittedName>
</protein>
<gene>
    <name evidence="2" type="ORF">EBN03_20895</name>
</gene>
<reference evidence="2 3" key="1">
    <citation type="submission" date="2018-10" db="EMBL/GenBank/DDBJ databases">
        <title>Isolation from cow dung.</title>
        <authorList>
            <person name="Ling L."/>
        </authorList>
    </citation>
    <scope>NUCLEOTIDE SEQUENCE [LARGE SCALE GENOMIC DNA]</scope>
    <source>
        <strain evidence="2 3">NEAU-LL90</strain>
    </source>
</reference>
<feature type="compositionally biased region" description="Polar residues" evidence="1">
    <location>
        <begin position="155"/>
        <end position="166"/>
    </location>
</feature>
<dbReference type="Proteomes" id="UP000279275">
    <property type="component" value="Unassembled WGS sequence"/>
</dbReference>
<evidence type="ECO:0000313" key="3">
    <source>
        <dbReference type="Proteomes" id="UP000279275"/>
    </source>
</evidence>
<comment type="caution">
    <text evidence="2">The sequence shown here is derived from an EMBL/GenBank/DDBJ whole genome shotgun (WGS) entry which is preliminary data.</text>
</comment>